<keyword evidence="7" id="KW-1185">Reference proteome</keyword>
<dbReference type="Proteomes" id="UP000249304">
    <property type="component" value="Unassembled WGS sequence"/>
</dbReference>
<evidence type="ECO:0000313" key="7">
    <source>
        <dbReference type="Proteomes" id="UP000249304"/>
    </source>
</evidence>
<organism evidence="6 7">
    <name type="scientific">Nonomuraea aridisoli</name>
    <dbReference type="NCBI Taxonomy" id="2070368"/>
    <lineage>
        <taxon>Bacteria</taxon>
        <taxon>Bacillati</taxon>
        <taxon>Actinomycetota</taxon>
        <taxon>Actinomycetes</taxon>
        <taxon>Streptosporangiales</taxon>
        <taxon>Streptosporangiaceae</taxon>
        <taxon>Nonomuraea</taxon>
    </lineage>
</organism>
<feature type="transmembrane region" description="Helical" evidence="5">
    <location>
        <begin position="43"/>
        <end position="63"/>
    </location>
</feature>
<keyword evidence="2 5" id="KW-0812">Transmembrane</keyword>
<evidence type="ECO:0008006" key="8">
    <source>
        <dbReference type="Google" id="ProtNLM"/>
    </source>
</evidence>
<dbReference type="OrthoDB" id="4337053at2"/>
<dbReference type="AlphaFoldDB" id="A0A2W2EHH1"/>
<evidence type="ECO:0000256" key="4">
    <source>
        <dbReference type="ARBA" id="ARBA00023136"/>
    </source>
</evidence>
<evidence type="ECO:0000256" key="2">
    <source>
        <dbReference type="ARBA" id="ARBA00022692"/>
    </source>
</evidence>
<accession>A0A2W2EHH1</accession>
<keyword evidence="3 5" id="KW-1133">Transmembrane helix</keyword>
<evidence type="ECO:0000313" key="6">
    <source>
        <dbReference type="EMBL" id="PZG22081.1"/>
    </source>
</evidence>
<feature type="transmembrane region" description="Helical" evidence="5">
    <location>
        <begin position="96"/>
        <end position="116"/>
    </location>
</feature>
<evidence type="ECO:0000256" key="3">
    <source>
        <dbReference type="ARBA" id="ARBA00022989"/>
    </source>
</evidence>
<protein>
    <recommendedName>
        <fullName evidence="8">DoxX family protein</fullName>
    </recommendedName>
</protein>
<keyword evidence="4 5" id="KW-0472">Membrane</keyword>
<reference evidence="6 7" key="1">
    <citation type="submission" date="2018-01" db="EMBL/GenBank/DDBJ databases">
        <title>Draft genome sequence of Nonomuraea sp. KC333.</title>
        <authorList>
            <person name="Sahin N."/>
            <person name="Saygin H."/>
            <person name="Ay H."/>
        </authorList>
    </citation>
    <scope>NUCLEOTIDE SEQUENCE [LARGE SCALE GENOMIC DNA]</scope>
    <source>
        <strain evidence="6 7">KC333</strain>
    </source>
</reference>
<gene>
    <name evidence="6" type="ORF">C1J01_04715</name>
</gene>
<feature type="transmembrane region" description="Helical" evidence="5">
    <location>
        <begin position="70"/>
        <end position="90"/>
    </location>
</feature>
<sequence length="117" mass="11787">MVIAYVVVTAITIVLNAWAAIADFARAKVVLANSDAVGVSHSWIPLLAALKAAAAAGLLLGLLGVRVIGVAAAVGLVLFFTGAVALHVQARVFFPNIAFPGVFLALAIASLVLAAAQ</sequence>
<proteinExistence type="predicted"/>
<dbReference type="RefSeq" id="WP_111176344.1">
    <property type="nucleotide sequence ID" value="NZ_POUD01000011.1"/>
</dbReference>
<dbReference type="InterPro" id="IPR032808">
    <property type="entry name" value="DoxX"/>
</dbReference>
<dbReference type="EMBL" id="POUD01000011">
    <property type="protein sequence ID" value="PZG22081.1"/>
    <property type="molecule type" value="Genomic_DNA"/>
</dbReference>
<name>A0A2W2EHH1_9ACTN</name>
<evidence type="ECO:0000256" key="5">
    <source>
        <dbReference type="SAM" id="Phobius"/>
    </source>
</evidence>
<comment type="caution">
    <text evidence="6">The sequence shown here is derived from an EMBL/GenBank/DDBJ whole genome shotgun (WGS) entry which is preliminary data.</text>
</comment>
<dbReference type="Pfam" id="PF13564">
    <property type="entry name" value="DoxX_2"/>
    <property type="match status" value="1"/>
</dbReference>
<dbReference type="GO" id="GO:0016020">
    <property type="term" value="C:membrane"/>
    <property type="evidence" value="ECO:0007669"/>
    <property type="project" value="UniProtKB-SubCell"/>
</dbReference>
<evidence type="ECO:0000256" key="1">
    <source>
        <dbReference type="ARBA" id="ARBA00004141"/>
    </source>
</evidence>
<comment type="subcellular location">
    <subcellularLocation>
        <location evidence="1">Membrane</location>
        <topology evidence="1">Multi-pass membrane protein</topology>
    </subcellularLocation>
</comment>